<sequence>MNSCTVYRSLRYGGLPSQNDYRHFPQRKVANQVPNFNFIKTKKDVKLGTTIALSNKAFNSTSVSLETFVRMHNTISFLVIRNDTLLYEHYSEPYSDTTLVSSFSMVKPMISTLVGIAINEGRIGSVEDKIVDYLPEYKERVGWGKIKVRNLLHHTSGIKFSDGKFSLTSDNAKYYWGHDLREEVLEAELEFPPDTQFKYSSINTQLLGMILERVTEGTLSNYLSEKLWKPLGMEASASWSLDGTDKNAIEKAFCCLQARTIDFAKFGRLYLNNGNWEGKQIVPKEWVDYSTCPDPSGNNKRYYNNNWGLGPLKYGSYFAIGLYGQFLYMYPEKNIMIVRFGNTDTAYHPNYWKEVFLQLIDQL</sequence>
<dbReference type="GO" id="GO:0016787">
    <property type="term" value="F:hydrolase activity"/>
    <property type="evidence" value="ECO:0007669"/>
    <property type="project" value="UniProtKB-KW"/>
</dbReference>
<feature type="domain" description="Beta-lactamase-related" evidence="1">
    <location>
        <begin position="75"/>
        <end position="345"/>
    </location>
</feature>
<dbReference type="PANTHER" id="PTHR43283">
    <property type="entry name" value="BETA-LACTAMASE-RELATED"/>
    <property type="match status" value="1"/>
</dbReference>
<reference evidence="3" key="1">
    <citation type="submission" date="2023-07" db="EMBL/GenBank/DDBJ databases">
        <title>Zobellia barbeyronii sp. nov., a new marine flavobacterium, isolated from green and red algae.</title>
        <authorList>
            <person name="Nedashkovskaya O.I."/>
            <person name="Otstavnykh N."/>
            <person name="Zhukova N."/>
            <person name="Guzev K."/>
            <person name="Chausova V."/>
            <person name="Tekutyeva L."/>
            <person name="Mikhailov V."/>
            <person name="Isaeva M."/>
        </authorList>
    </citation>
    <scope>NUCLEOTIDE SEQUENCE [LARGE SCALE GENOMIC DNA]</scope>
    <source>
        <strain evidence="3">KMM 6746</strain>
    </source>
</reference>
<evidence type="ECO:0000313" key="2">
    <source>
        <dbReference type="EMBL" id="MBT2161286.1"/>
    </source>
</evidence>
<dbReference type="EMBL" id="JACATN010000002">
    <property type="protein sequence ID" value="MBT2161286.1"/>
    <property type="molecule type" value="Genomic_DNA"/>
</dbReference>
<name>A0ABS5WD09_9FLAO</name>
<dbReference type="RefSeq" id="WP_214611426.1">
    <property type="nucleotide sequence ID" value="NZ_JACATN010000002.1"/>
</dbReference>
<gene>
    <name evidence="2" type="ORF">HW347_08405</name>
</gene>
<dbReference type="SUPFAM" id="SSF56601">
    <property type="entry name" value="beta-lactamase/transpeptidase-like"/>
    <property type="match status" value="1"/>
</dbReference>
<comment type="caution">
    <text evidence="2">The sequence shown here is derived from an EMBL/GenBank/DDBJ whole genome shotgun (WGS) entry which is preliminary data.</text>
</comment>
<proteinExistence type="predicted"/>
<keyword evidence="2" id="KW-0378">Hydrolase</keyword>
<dbReference type="PANTHER" id="PTHR43283:SF7">
    <property type="entry name" value="BETA-LACTAMASE-RELATED DOMAIN-CONTAINING PROTEIN"/>
    <property type="match status" value="1"/>
</dbReference>
<protein>
    <submittedName>
        <fullName evidence="2">Serine hydrolase</fullName>
    </submittedName>
</protein>
<accession>A0ABS5WD09</accession>
<dbReference type="Gene3D" id="3.40.710.10">
    <property type="entry name" value="DD-peptidase/beta-lactamase superfamily"/>
    <property type="match status" value="1"/>
</dbReference>
<dbReference type="Pfam" id="PF00144">
    <property type="entry name" value="Beta-lactamase"/>
    <property type="match status" value="1"/>
</dbReference>
<dbReference type="InterPro" id="IPR012338">
    <property type="entry name" value="Beta-lactam/transpept-like"/>
</dbReference>
<dbReference type="InterPro" id="IPR050789">
    <property type="entry name" value="Diverse_Enzym_Activities"/>
</dbReference>
<organism evidence="2 3">
    <name type="scientific">Zobellia barbeyronii</name>
    <dbReference type="NCBI Taxonomy" id="2748009"/>
    <lineage>
        <taxon>Bacteria</taxon>
        <taxon>Pseudomonadati</taxon>
        <taxon>Bacteroidota</taxon>
        <taxon>Flavobacteriia</taxon>
        <taxon>Flavobacteriales</taxon>
        <taxon>Flavobacteriaceae</taxon>
        <taxon>Zobellia</taxon>
    </lineage>
</organism>
<evidence type="ECO:0000313" key="3">
    <source>
        <dbReference type="Proteomes" id="UP000740413"/>
    </source>
</evidence>
<dbReference type="Proteomes" id="UP000740413">
    <property type="component" value="Unassembled WGS sequence"/>
</dbReference>
<dbReference type="InterPro" id="IPR001466">
    <property type="entry name" value="Beta-lactam-related"/>
</dbReference>
<keyword evidence="3" id="KW-1185">Reference proteome</keyword>
<evidence type="ECO:0000259" key="1">
    <source>
        <dbReference type="Pfam" id="PF00144"/>
    </source>
</evidence>